<feature type="compositionally biased region" description="Basic residues" evidence="2">
    <location>
        <begin position="850"/>
        <end position="875"/>
    </location>
</feature>
<organism evidence="3 4">
    <name type="scientific">Amylocarpus encephaloides</name>
    <dbReference type="NCBI Taxonomy" id="45428"/>
    <lineage>
        <taxon>Eukaryota</taxon>
        <taxon>Fungi</taxon>
        <taxon>Dikarya</taxon>
        <taxon>Ascomycota</taxon>
        <taxon>Pezizomycotina</taxon>
        <taxon>Leotiomycetes</taxon>
        <taxon>Helotiales</taxon>
        <taxon>Helotiales incertae sedis</taxon>
        <taxon>Amylocarpus</taxon>
    </lineage>
</organism>
<dbReference type="OrthoDB" id="10347115at2759"/>
<dbReference type="EMBL" id="MU251379">
    <property type="protein sequence ID" value="KAG9237896.1"/>
    <property type="molecule type" value="Genomic_DNA"/>
</dbReference>
<feature type="region of interest" description="Disordered" evidence="2">
    <location>
        <begin position="808"/>
        <end position="968"/>
    </location>
</feature>
<evidence type="ECO:0000256" key="1">
    <source>
        <dbReference type="SAM" id="Coils"/>
    </source>
</evidence>
<feature type="coiled-coil region" evidence="1">
    <location>
        <begin position="174"/>
        <end position="201"/>
    </location>
</feature>
<feature type="coiled-coil region" evidence="1">
    <location>
        <begin position="454"/>
        <end position="530"/>
    </location>
</feature>
<comment type="caution">
    <text evidence="3">The sequence shown here is derived from an EMBL/GenBank/DDBJ whole genome shotgun (WGS) entry which is preliminary data.</text>
</comment>
<gene>
    <name evidence="3" type="ORF">BJ875DRAFT_540138</name>
</gene>
<evidence type="ECO:0000313" key="4">
    <source>
        <dbReference type="Proteomes" id="UP000824998"/>
    </source>
</evidence>
<feature type="region of interest" description="Disordered" evidence="2">
    <location>
        <begin position="148"/>
        <end position="168"/>
    </location>
</feature>
<name>A0A9P7YQP7_9HELO</name>
<dbReference type="PANTHER" id="PTHR45615:SF80">
    <property type="entry name" value="GRIP DOMAIN-CONTAINING PROTEIN"/>
    <property type="match status" value="1"/>
</dbReference>
<dbReference type="PANTHER" id="PTHR45615">
    <property type="entry name" value="MYOSIN HEAVY CHAIN, NON-MUSCLE"/>
    <property type="match status" value="1"/>
</dbReference>
<evidence type="ECO:0000256" key="2">
    <source>
        <dbReference type="SAM" id="MobiDB-lite"/>
    </source>
</evidence>
<evidence type="ECO:0000313" key="3">
    <source>
        <dbReference type="EMBL" id="KAG9237896.1"/>
    </source>
</evidence>
<feature type="compositionally biased region" description="Acidic residues" evidence="2">
    <location>
        <begin position="13"/>
        <end position="27"/>
    </location>
</feature>
<dbReference type="Proteomes" id="UP000824998">
    <property type="component" value="Unassembled WGS sequence"/>
</dbReference>
<feature type="compositionally biased region" description="Basic and acidic residues" evidence="2">
    <location>
        <begin position="930"/>
        <end position="944"/>
    </location>
</feature>
<sequence>MDLSDDTIAIDLDTTEEVTAESDEDDNFEKDLEAEVNLAMETGYGGDHPDDDDELEIWDEEGNENEKIPHEEEPINLDARNKTIAHDSPQHQIHGSATLDKPYIAMLQEYNSQNDRDEDLKEQLESLSREARGSVTDGQQRGQQLMHLLSEPPQRNRQSISHTDGSRYGHESVVVQLQKERDDLALENTRLREENEALIDRAHNSHWDEPALEVLEDLRYRINGKGGYEEVAAEMKAIFYDFEENYVPKDAHTNQQLGSQSVQPHPDQQMGSITSPYSMAPRQHSNCQNCEDLQKRFDVLHHESSLDSARHKEATQKNLASIQELKDEIVFHTNEITKSEQTRVTQLQQLKGEAATIMRLEDENQELESQYNSKHSRHLKEIERRDSLEEELRTAVDLYKQRPEAPQVSAALLKDKDEKIAKLRSLSELQEISLKKANTKLKNKEAIIASSLANDQLRDQLTSVRQEISEKNRDINLLEAQNMEAITERDVLTVKVTKAADDLDQQKKTIEGLRLQVNNTDKKYDDLTEQFRASLDSEKHLEGELYRVTREFNVAKGHLSDSHTRYSEASRKIKELEEAGSITVIEELKARIEGLEAHNLKAVGIIDDLKTSQGRLESQVLKEKDIIKVLQGRIGTHHKQKRELEDLIVSLGGTVDNYLLGKPAQMQSPGIGSAAPPTTLKLETKKRDHGAQTMDSEPELGSLRKHNRDLQQRVAELMANFSKSTDDVRRLQGANGALEQRIDGLIRQTRESMSRHVHDVELHTSNNSRLRELGLMTQESEEQIHRLINDLGGARITIANLQARNRDLTQRAKRKPSQLPEQAEGSAASVPNIKRPRLSESSIEEEQPKPKKSNITKKAKAVKVKKGPTPRKPRAPMKEATPAPASQAVGTPAASEPEAESSRRRPVRATRNSAPKYDDTHTTSGRLKKSKAEAKAKGPRKESAILDPNYVSPAQDEHEDDGEEADDS</sequence>
<feature type="coiled-coil region" evidence="1">
    <location>
        <begin position="322"/>
        <end position="377"/>
    </location>
</feature>
<keyword evidence="1" id="KW-0175">Coiled coil</keyword>
<accession>A0A9P7YQP7</accession>
<feature type="compositionally biased region" description="Polar residues" evidence="2">
    <location>
        <begin position="153"/>
        <end position="163"/>
    </location>
</feature>
<dbReference type="AlphaFoldDB" id="A0A9P7YQP7"/>
<reference evidence="3" key="1">
    <citation type="journal article" date="2021" name="IMA Fungus">
        <title>Genomic characterization of three marine fungi, including Emericellopsis atlantica sp. nov. with signatures of a generalist lifestyle and marine biomass degradation.</title>
        <authorList>
            <person name="Hagestad O.C."/>
            <person name="Hou L."/>
            <person name="Andersen J.H."/>
            <person name="Hansen E.H."/>
            <person name="Altermark B."/>
            <person name="Li C."/>
            <person name="Kuhnert E."/>
            <person name="Cox R.J."/>
            <person name="Crous P.W."/>
            <person name="Spatafora J.W."/>
            <person name="Lail K."/>
            <person name="Amirebrahimi M."/>
            <person name="Lipzen A."/>
            <person name="Pangilinan J."/>
            <person name="Andreopoulos W."/>
            <person name="Hayes R.D."/>
            <person name="Ng V."/>
            <person name="Grigoriev I.V."/>
            <person name="Jackson S.A."/>
            <person name="Sutton T.D.S."/>
            <person name="Dobson A.D.W."/>
            <person name="Rama T."/>
        </authorList>
    </citation>
    <scope>NUCLEOTIDE SEQUENCE</scope>
    <source>
        <strain evidence="3">TRa018bII</strain>
    </source>
</reference>
<proteinExistence type="predicted"/>
<feature type="coiled-coil region" evidence="1">
    <location>
        <begin position="700"/>
        <end position="748"/>
    </location>
</feature>
<feature type="compositionally biased region" description="Acidic residues" evidence="2">
    <location>
        <begin position="957"/>
        <end position="968"/>
    </location>
</feature>
<feature type="region of interest" description="Disordered" evidence="2">
    <location>
        <begin position="1"/>
        <end position="27"/>
    </location>
</feature>
<protein>
    <submittedName>
        <fullName evidence="3">Uncharacterized protein</fullName>
    </submittedName>
</protein>
<keyword evidence="4" id="KW-1185">Reference proteome</keyword>